<protein>
    <submittedName>
        <fullName evidence="2">Uncharacterized protein</fullName>
    </submittedName>
</protein>
<gene>
    <name evidence="2" type="ORF">Tco_1114721</name>
</gene>
<keyword evidence="3" id="KW-1185">Reference proteome</keyword>
<dbReference type="EMBL" id="BQNB010021243">
    <property type="protein sequence ID" value="GJU04383.1"/>
    <property type="molecule type" value="Genomic_DNA"/>
</dbReference>
<reference evidence="2" key="1">
    <citation type="journal article" date="2022" name="Int. J. Mol. Sci.">
        <title>Draft Genome of Tanacetum Coccineum: Genomic Comparison of Closely Related Tanacetum-Family Plants.</title>
        <authorList>
            <person name="Yamashiro T."/>
            <person name="Shiraishi A."/>
            <person name="Nakayama K."/>
            <person name="Satake H."/>
        </authorList>
    </citation>
    <scope>NUCLEOTIDE SEQUENCE</scope>
</reference>
<sequence>MKDHIATLKGKSVSACTASVNNATLIALWMFKFDLQQLSSKLRQNREAHVDYLKYIKKHADTLYEMVEKARALKPLDKVLDYACKFTTRIQELLIYVSATLPSSQNESEKLVVVTPMNKNKKVRFADPRTSTSNTQNRTKSVKSIKKNEWKPTGKVFTNVGNRWLPTGRTFTID</sequence>
<organism evidence="2 3">
    <name type="scientific">Tanacetum coccineum</name>
    <dbReference type="NCBI Taxonomy" id="301880"/>
    <lineage>
        <taxon>Eukaryota</taxon>
        <taxon>Viridiplantae</taxon>
        <taxon>Streptophyta</taxon>
        <taxon>Embryophyta</taxon>
        <taxon>Tracheophyta</taxon>
        <taxon>Spermatophyta</taxon>
        <taxon>Magnoliopsida</taxon>
        <taxon>eudicotyledons</taxon>
        <taxon>Gunneridae</taxon>
        <taxon>Pentapetalae</taxon>
        <taxon>asterids</taxon>
        <taxon>campanulids</taxon>
        <taxon>Asterales</taxon>
        <taxon>Asteraceae</taxon>
        <taxon>Asteroideae</taxon>
        <taxon>Anthemideae</taxon>
        <taxon>Anthemidinae</taxon>
        <taxon>Tanacetum</taxon>
    </lineage>
</organism>
<evidence type="ECO:0000256" key="1">
    <source>
        <dbReference type="SAM" id="MobiDB-lite"/>
    </source>
</evidence>
<comment type="caution">
    <text evidence="2">The sequence shown here is derived from an EMBL/GenBank/DDBJ whole genome shotgun (WGS) entry which is preliminary data.</text>
</comment>
<reference evidence="2" key="2">
    <citation type="submission" date="2022-01" db="EMBL/GenBank/DDBJ databases">
        <authorList>
            <person name="Yamashiro T."/>
            <person name="Shiraishi A."/>
            <person name="Satake H."/>
            <person name="Nakayama K."/>
        </authorList>
    </citation>
    <scope>NUCLEOTIDE SEQUENCE</scope>
</reference>
<feature type="compositionally biased region" description="Polar residues" evidence="1">
    <location>
        <begin position="129"/>
        <end position="139"/>
    </location>
</feature>
<evidence type="ECO:0000313" key="3">
    <source>
        <dbReference type="Proteomes" id="UP001151760"/>
    </source>
</evidence>
<evidence type="ECO:0000313" key="2">
    <source>
        <dbReference type="EMBL" id="GJU04383.1"/>
    </source>
</evidence>
<proteinExistence type="predicted"/>
<dbReference type="Proteomes" id="UP001151760">
    <property type="component" value="Unassembled WGS sequence"/>
</dbReference>
<name>A0ABQ5IYW0_9ASTR</name>
<feature type="region of interest" description="Disordered" evidence="1">
    <location>
        <begin position="124"/>
        <end position="145"/>
    </location>
</feature>
<accession>A0ABQ5IYW0</accession>